<accession>A0ABV9FYX5</accession>
<keyword evidence="5 9" id="KW-0418">Kinase</keyword>
<evidence type="ECO:0000256" key="3">
    <source>
        <dbReference type="ARBA" id="ARBA00022553"/>
    </source>
</evidence>
<feature type="region of interest" description="Disordered" evidence="6">
    <location>
        <begin position="393"/>
        <end position="444"/>
    </location>
</feature>
<dbReference type="Proteomes" id="UP001595993">
    <property type="component" value="Unassembled WGS sequence"/>
</dbReference>
<organism evidence="9 10">
    <name type="scientific">Streptomyces maoxianensis</name>
    <dbReference type="NCBI Taxonomy" id="1459942"/>
    <lineage>
        <taxon>Bacteria</taxon>
        <taxon>Bacillati</taxon>
        <taxon>Actinomycetota</taxon>
        <taxon>Actinomycetes</taxon>
        <taxon>Kitasatosporales</taxon>
        <taxon>Streptomycetaceae</taxon>
        <taxon>Streptomyces</taxon>
    </lineage>
</organism>
<evidence type="ECO:0000256" key="5">
    <source>
        <dbReference type="ARBA" id="ARBA00022777"/>
    </source>
</evidence>
<dbReference type="InterPro" id="IPR003594">
    <property type="entry name" value="HATPase_dom"/>
</dbReference>
<protein>
    <recommendedName>
        <fullName evidence="2">histidine kinase</fullName>
        <ecNumber evidence="2">2.7.13.3</ecNumber>
    </recommendedName>
</protein>
<keyword evidence="10" id="KW-1185">Reference proteome</keyword>
<feature type="region of interest" description="Disordered" evidence="6">
    <location>
        <begin position="119"/>
        <end position="138"/>
    </location>
</feature>
<evidence type="ECO:0000313" key="10">
    <source>
        <dbReference type="Proteomes" id="UP001595993"/>
    </source>
</evidence>
<sequence>MTSVDSKAWHVPDTLGEGGKAVERHMVLLAVLPAGLVTITGAAAGALLFTAGVGHVDKAAFWVLLTGALLLICAILMGAGLFASTKARAVARRYTELSLFAARGQAELAKLRQQMERGQELIERQRQQDSPLPEPTGDALDRLGHEVASAQRAAEATAVDLAARSRGGEQFEVFANLARRLESLVHREIGLLDDLENEVENPDLLKGLFHVDHLATRIRRYAENLAVLGGAVSYRQWTRPVSMSDVLRSAAAEIEQYSRVKMVPPVDGTVSGHAVVDVVHLLAELVENATVFSPPQTQVLLRAEHVTAGLAVQVEDRGLGMTSTERNQTNALLASPDGIALGERLQDGRIGLYVVSVLARRHGIAVQLKSNIYGGTEAVVVLPHELLGRRPDVVESQQQPSGVTPSAPHGHVDDSAEQAVVRDTPIAPGPVPTLVPAPAPAPAPAPVAGPPFAPVASPAPEVGRPVLPKRRRQEHLSPQLRQPSHAAAAPKEVEHDPGLMAAFQTGVRLAEEAEETGTSPSLAGHTRPDPAP</sequence>
<dbReference type="InterPro" id="IPR036890">
    <property type="entry name" value="HATPase_C_sf"/>
</dbReference>
<feature type="domain" description="Histidine kinase/HSP90-like ATPase" evidence="8">
    <location>
        <begin position="277"/>
        <end position="384"/>
    </location>
</feature>
<gene>
    <name evidence="9" type="ORF">ACFO9E_03220</name>
</gene>
<keyword evidence="7" id="KW-0472">Membrane</keyword>
<evidence type="ECO:0000256" key="2">
    <source>
        <dbReference type="ARBA" id="ARBA00012438"/>
    </source>
</evidence>
<evidence type="ECO:0000256" key="7">
    <source>
        <dbReference type="SAM" id="Phobius"/>
    </source>
</evidence>
<evidence type="ECO:0000256" key="1">
    <source>
        <dbReference type="ARBA" id="ARBA00000085"/>
    </source>
</evidence>
<dbReference type="EMBL" id="JBHSFE010000004">
    <property type="protein sequence ID" value="MFC4606842.1"/>
    <property type="molecule type" value="Genomic_DNA"/>
</dbReference>
<dbReference type="GO" id="GO:0016301">
    <property type="term" value="F:kinase activity"/>
    <property type="evidence" value="ECO:0007669"/>
    <property type="project" value="UniProtKB-KW"/>
</dbReference>
<keyword evidence="4" id="KW-0808">Transferase</keyword>
<dbReference type="InterPro" id="IPR050428">
    <property type="entry name" value="TCS_sensor_his_kinase"/>
</dbReference>
<dbReference type="Pfam" id="PF02518">
    <property type="entry name" value="HATPase_c"/>
    <property type="match status" value="1"/>
</dbReference>
<dbReference type="PANTHER" id="PTHR45436">
    <property type="entry name" value="SENSOR HISTIDINE KINASE YKOH"/>
    <property type="match status" value="1"/>
</dbReference>
<dbReference type="PANTHER" id="PTHR45436:SF5">
    <property type="entry name" value="SENSOR HISTIDINE KINASE TRCS"/>
    <property type="match status" value="1"/>
</dbReference>
<feature type="region of interest" description="Disordered" evidence="6">
    <location>
        <begin position="471"/>
        <end position="532"/>
    </location>
</feature>
<comment type="catalytic activity">
    <reaction evidence="1">
        <text>ATP + protein L-histidine = ADP + protein N-phospho-L-histidine.</text>
        <dbReference type="EC" id="2.7.13.3"/>
    </reaction>
</comment>
<evidence type="ECO:0000259" key="8">
    <source>
        <dbReference type="Pfam" id="PF02518"/>
    </source>
</evidence>
<evidence type="ECO:0000313" key="9">
    <source>
        <dbReference type="EMBL" id="MFC4606842.1"/>
    </source>
</evidence>
<keyword evidence="3" id="KW-0597">Phosphoprotein</keyword>
<evidence type="ECO:0000256" key="4">
    <source>
        <dbReference type="ARBA" id="ARBA00022679"/>
    </source>
</evidence>
<dbReference type="RefSeq" id="WP_381191386.1">
    <property type="nucleotide sequence ID" value="NZ_JBHSFE010000004.1"/>
</dbReference>
<keyword evidence="7" id="KW-0812">Transmembrane</keyword>
<evidence type="ECO:0000256" key="6">
    <source>
        <dbReference type="SAM" id="MobiDB-lite"/>
    </source>
</evidence>
<keyword evidence="7" id="KW-1133">Transmembrane helix</keyword>
<feature type="transmembrane region" description="Helical" evidence="7">
    <location>
        <begin position="59"/>
        <end position="83"/>
    </location>
</feature>
<reference evidence="10" key="1">
    <citation type="journal article" date="2019" name="Int. J. Syst. Evol. Microbiol.">
        <title>The Global Catalogue of Microorganisms (GCM) 10K type strain sequencing project: providing services to taxonomists for standard genome sequencing and annotation.</title>
        <authorList>
            <consortium name="The Broad Institute Genomics Platform"/>
            <consortium name="The Broad Institute Genome Sequencing Center for Infectious Disease"/>
            <person name="Wu L."/>
            <person name="Ma J."/>
        </authorList>
    </citation>
    <scope>NUCLEOTIDE SEQUENCE [LARGE SCALE GENOMIC DNA]</scope>
    <source>
        <strain evidence="10">CGMCC 4.7139</strain>
    </source>
</reference>
<name>A0ABV9FYX5_9ACTN</name>
<feature type="transmembrane region" description="Helical" evidence="7">
    <location>
        <begin position="27"/>
        <end position="53"/>
    </location>
</feature>
<feature type="compositionally biased region" description="Pro residues" evidence="6">
    <location>
        <begin position="427"/>
        <end position="444"/>
    </location>
</feature>
<feature type="compositionally biased region" description="Polar residues" evidence="6">
    <location>
        <begin position="395"/>
        <end position="404"/>
    </location>
</feature>
<proteinExistence type="predicted"/>
<dbReference type="Gene3D" id="3.30.565.10">
    <property type="entry name" value="Histidine kinase-like ATPase, C-terminal domain"/>
    <property type="match status" value="1"/>
</dbReference>
<dbReference type="SUPFAM" id="SSF55874">
    <property type="entry name" value="ATPase domain of HSP90 chaperone/DNA topoisomerase II/histidine kinase"/>
    <property type="match status" value="1"/>
</dbReference>
<comment type="caution">
    <text evidence="9">The sequence shown here is derived from an EMBL/GenBank/DDBJ whole genome shotgun (WGS) entry which is preliminary data.</text>
</comment>
<dbReference type="EC" id="2.7.13.3" evidence="2"/>